<protein>
    <submittedName>
        <fullName evidence="1">Uncharacterized protein</fullName>
    </submittedName>
</protein>
<name>A0A401QJ04_SCYTO</name>
<accession>A0A401QJ04</accession>
<dbReference type="EMBL" id="BFAA01142287">
    <property type="protein sequence ID" value="GCB85339.1"/>
    <property type="molecule type" value="Genomic_DNA"/>
</dbReference>
<dbReference type="Proteomes" id="UP000288216">
    <property type="component" value="Unassembled WGS sequence"/>
</dbReference>
<gene>
    <name evidence="1" type="ORF">scyTo_0025944</name>
</gene>
<evidence type="ECO:0000313" key="2">
    <source>
        <dbReference type="Proteomes" id="UP000288216"/>
    </source>
</evidence>
<evidence type="ECO:0000313" key="1">
    <source>
        <dbReference type="EMBL" id="GCB85339.1"/>
    </source>
</evidence>
<organism evidence="1 2">
    <name type="scientific">Scyliorhinus torazame</name>
    <name type="common">Cloudy catshark</name>
    <name type="synonym">Catulus torazame</name>
    <dbReference type="NCBI Taxonomy" id="75743"/>
    <lineage>
        <taxon>Eukaryota</taxon>
        <taxon>Metazoa</taxon>
        <taxon>Chordata</taxon>
        <taxon>Craniata</taxon>
        <taxon>Vertebrata</taxon>
        <taxon>Chondrichthyes</taxon>
        <taxon>Elasmobranchii</taxon>
        <taxon>Galeomorphii</taxon>
        <taxon>Galeoidea</taxon>
        <taxon>Carcharhiniformes</taxon>
        <taxon>Scyliorhinidae</taxon>
        <taxon>Scyliorhinus</taxon>
    </lineage>
</organism>
<comment type="caution">
    <text evidence="1">The sequence shown here is derived from an EMBL/GenBank/DDBJ whole genome shotgun (WGS) entry which is preliminary data.</text>
</comment>
<dbReference type="AlphaFoldDB" id="A0A401QJ04"/>
<sequence>ANELQMEAIPVVHKDMFNVRSISEQVKELIDKSMVYYSIILNMIGKKVQVL</sequence>
<keyword evidence="2" id="KW-1185">Reference proteome</keyword>
<proteinExistence type="predicted"/>
<feature type="non-terminal residue" evidence="1">
    <location>
        <position position="1"/>
    </location>
</feature>
<reference evidence="1 2" key="1">
    <citation type="journal article" date="2018" name="Nat. Ecol. Evol.">
        <title>Shark genomes provide insights into elasmobranch evolution and the origin of vertebrates.</title>
        <authorList>
            <person name="Hara Y"/>
            <person name="Yamaguchi K"/>
            <person name="Onimaru K"/>
            <person name="Kadota M"/>
            <person name="Koyanagi M"/>
            <person name="Keeley SD"/>
            <person name="Tatsumi K"/>
            <person name="Tanaka K"/>
            <person name="Motone F"/>
            <person name="Kageyama Y"/>
            <person name="Nozu R"/>
            <person name="Adachi N"/>
            <person name="Nishimura O"/>
            <person name="Nakagawa R"/>
            <person name="Tanegashima C"/>
            <person name="Kiyatake I"/>
            <person name="Matsumoto R"/>
            <person name="Murakumo K"/>
            <person name="Nishida K"/>
            <person name="Terakita A"/>
            <person name="Kuratani S"/>
            <person name="Sato K"/>
            <person name="Hyodo S Kuraku.S."/>
        </authorList>
    </citation>
    <scope>NUCLEOTIDE SEQUENCE [LARGE SCALE GENOMIC DNA]</scope>
</reference>